<dbReference type="RefSeq" id="WP_211938634.1">
    <property type="nucleotide sequence ID" value="NZ_CP073078.1"/>
</dbReference>
<keyword evidence="1" id="KW-0812">Transmembrane</keyword>
<organism evidence="3 4">
    <name type="scientific">Phenylobacterium montanum</name>
    <dbReference type="NCBI Taxonomy" id="2823693"/>
    <lineage>
        <taxon>Bacteria</taxon>
        <taxon>Pseudomonadati</taxon>
        <taxon>Pseudomonadota</taxon>
        <taxon>Alphaproteobacteria</taxon>
        <taxon>Caulobacterales</taxon>
        <taxon>Caulobacteraceae</taxon>
        <taxon>Phenylobacterium</taxon>
    </lineage>
</organism>
<reference evidence="3" key="1">
    <citation type="submission" date="2021-04" db="EMBL/GenBank/DDBJ databases">
        <title>The complete genome sequence of Caulobacter sp. S6.</title>
        <authorList>
            <person name="Tang Y."/>
            <person name="Ouyang W."/>
            <person name="Liu Q."/>
            <person name="Huang B."/>
            <person name="Guo Z."/>
            <person name="Lei P."/>
        </authorList>
    </citation>
    <scope>NUCLEOTIDE SEQUENCE</scope>
    <source>
        <strain evidence="3">S6</strain>
    </source>
</reference>
<feature type="transmembrane region" description="Helical" evidence="1">
    <location>
        <begin position="6"/>
        <end position="27"/>
    </location>
</feature>
<evidence type="ECO:0000313" key="4">
    <source>
        <dbReference type="Proteomes" id="UP000676409"/>
    </source>
</evidence>
<dbReference type="EMBL" id="CP073078">
    <property type="protein sequence ID" value="QUD88584.1"/>
    <property type="molecule type" value="Genomic_DNA"/>
</dbReference>
<evidence type="ECO:0000313" key="3">
    <source>
        <dbReference type="EMBL" id="QUD88584.1"/>
    </source>
</evidence>
<dbReference type="NCBIfam" id="TIGR03177">
    <property type="entry name" value="pilus_cpaB"/>
    <property type="match status" value="1"/>
</dbReference>
<dbReference type="SMART" id="SM00858">
    <property type="entry name" value="SAF"/>
    <property type="match status" value="1"/>
</dbReference>
<dbReference type="InterPro" id="IPR017592">
    <property type="entry name" value="Pilus_assmbl_Flp-typ_CpaB"/>
</dbReference>
<proteinExistence type="predicted"/>
<feature type="domain" description="SAF" evidence="2">
    <location>
        <begin position="41"/>
        <end position="108"/>
    </location>
</feature>
<dbReference type="InterPro" id="IPR013974">
    <property type="entry name" value="SAF"/>
</dbReference>
<name>A0A975G0Y5_9CAUL</name>
<protein>
    <submittedName>
        <fullName evidence="3">Flp pilus assembly protein CpaB</fullName>
    </submittedName>
</protein>
<evidence type="ECO:0000259" key="2">
    <source>
        <dbReference type="SMART" id="SM00858"/>
    </source>
</evidence>
<keyword evidence="1" id="KW-0472">Membrane</keyword>
<accession>A0A975G0Y5</accession>
<dbReference type="KEGG" id="caul:KCG34_01445"/>
<dbReference type="AlphaFoldDB" id="A0A975G0Y5"/>
<dbReference type="Pfam" id="PF08666">
    <property type="entry name" value="SAF"/>
    <property type="match status" value="1"/>
</dbReference>
<keyword evidence="1" id="KW-1133">Transmembrane helix</keyword>
<gene>
    <name evidence="3" type="primary">cpaB</name>
    <name evidence="3" type="ORF">KCG34_01445</name>
</gene>
<dbReference type="CDD" id="cd11614">
    <property type="entry name" value="SAF_CpaB_FlgA_like"/>
    <property type="match status" value="1"/>
</dbReference>
<dbReference type="Pfam" id="PF16976">
    <property type="entry name" value="RcpC"/>
    <property type="match status" value="1"/>
</dbReference>
<sequence length="280" mass="28554">MSLRTIASFAIAIFLGLIAVLMVRGVLTSQKGGQSGGAGTAPVVVATKPIDRGVALNPTLLRVVNYPADAVPEGAFQSLDQLVGKTATPRTALRAMGANEPVLASKLTGAGAKVNLSGTISPGMRAVSLRSNDVTGVGGFVLPGDRVDILVTRTAGTGDKASSITQVLAENALVLGVDQTADQASDKPVVTKSVTVEVTPDQAQRISLASSVGQVSLDLRQVTDGAPVQHHVTTVSDLGETGEHHAAPAHRIRKAGPPLGLTEVHVVRGVDSTAYSVGVN</sequence>
<keyword evidence="4" id="KW-1185">Reference proteome</keyword>
<dbReference type="Proteomes" id="UP000676409">
    <property type="component" value="Chromosome"/>
</dbReference>
<dbReference type="InterPro" id="IPR031571">
    <property type="entry name" value="RcpC_dom"/>
</dbReference>
<evidence type="ECO:0000256" key="1">
    <source>
        <dbReference type="SAM" id="Phobius"/>
    </source>
</evidence>